<evidence type="ECO:0000313" key="2">
    <source>
        <dbReference type="EMBL" id="TGN18374.1"/>
    </source>
</evidence>
<dbReference type="GO" id="GO:0009116">
    <property type="term" value="P:nucleoside metabolic process"/>
    <property type="evidence" value="ECO:0007669"/>
    <property type="project" value="InterPro"/>
</dbReference>
<dbReference type="AlphaFoldDB" id="A0A4R9LVU5"/>
<dbReference type="InterPro" id="IPR035994">
    <property type="entry name" value="Nucleoside_phosphorylase_sf"/>
</dbReference>
<dbReference type="SUPFAM" id="SSF53167">
    <property type="entry name" value="Purine and uridine phosphorylases"/>
    <property type="match status" value="1"/>
</dbReference>
<dbReference type="Pfam" id="PF01048">
    <property type="entry name" value="PNP_UDP_1"/>
    <property type="match status" value="1"/>
</dbReference>
<dbReference type="GO" id="GO:0019284">
    <property type="term" value="P:L-methionine salvage from S-adenosylmethionine"/>
    <property type="evidence" value="ECO:0007669"/>
    <property type="project" value="TreeGrafter"/>
</dbReference>
<dbReference type="RefSeq" id="WP_135761058.1">
    <property type="nucleotide sequence ID" value="NZ_RQHW01000047.1"/>
</dbReference>
<dbReference type="PANTHER" id="PTHR46832">
    <property type="entry name" value="5'-METHYLTHIOADENOSINE/S-ADENOSYLHOMOCYSTEINE NUCLEOSIDASE"/>
    <property type="match status" value="1"/>
</dbReference>
<dbReference type="GO" id="GO:0005829">
    <property type="term" value="C:cytosol"/>
    <property type="evidence" value="ECO:0007669"/>
    <property type="project" value="TreeGrafter"/>
</dbReference>
<proteinExistence type="predicted"/>
<comment type="caution">
    <text evidence="2">The sequence shown here is derived from an EMBL/GenBank/DDBJ whole genome shotgun (WGS) entry which is preliminary data.</text>
</comment>
<evidence type="ECO:0000259" key="1">
    <source>
        <dbReference type="Pfam" id="PF01048"/>
    </source>
</evidence>
<dbReference type="Gene3D" id="3.40.50.1580">
    <property type="entry name" value="Nucleoside phosphorylase domain"/>
    <property type="match status" value="1"/>
</dbReference>
<dbReference type="PANTHER" id="PTHR46832:SF1">
    <property type="entry name" value="5'-METHYLTHIOADENOSINE_S-ADENOSYLHOMOCYSTEINE NUCLEOSIDASE"/>
    <property type="match status" value="1"/>
</dbReference>
<sequence>MKKIFLSILFLFLFVFNHCSPEKNIVIIVSANAEWNSVKNIVKANSDILKQSPYGEFFFADNSDSSFKENVIFFHGGWGKIDSAASTQWAISNLNPKLIINIGTAGGFDKKVRMFDVILAKNAFVYDIIERMYDSQSAIHHYKTEMKLDPSIRLPKNLIHANIISADQDLDPSQIDTLSNLYDASAADWESASIARVCSKNDIQVIILRGISDIVSSKGSITYNNKKAFEKNTDIVMQKLISVIKNSF</sequence>
<keyword evidence="3" id="KW-1185">Reference proteome</keyword>
<dbReference type="GO" id="GO:0008930">
    <property type="term" value="F:methylthioadenosine nucleosidase activity"/>
    <property type="evidence" value="ECO:0007669"/>
    <property type="project" value="TreeGrafter"/>
</dbReference>
<feature type="domain" description="Nucleoside phosphorylase" evidence="1">
    <location>
        <begin position="69"/>
        <end position="243"/>
    </location>
</feature>
<dbReference type="InterPro" id="IPR000845">
    <property type="entry name" value="Nucleoside_phosphorylase_d"/>
</dbReference>
<dbReference type="EMBL" id="RQHW01000047">
    <property type="protein sequence ID" value="TGN18374.1"/>
    <property type="molecule type" value="Genomic_DNA"/>
</dbReference>
<protein>
    <recommendedName>
        <fullName evidence="1">Nucleoside phosphorylase domain-containing protein</fullName>
    </recommendedName>
</protein>
<gene>
    <name evidence="2" type="ORF">EHS15_13300</name>
</gene>
<reference evidence="2" key="1">
    <citation type="journal article" date="2019" name="PLoS Negl. Trop. Dis.">
        <title>Revisiting the worldwide diversity of Leptospira species in the environment.</title>
        <authorList>
            <person name="Vincent A.T."/>
            <person name="Schiettekatte O."/>
            <person name="Bourhy P."/>
            <person name="Veyrier F.J."/>
            <person name="Picardeau M."/>
        </authorList>
    </citation>
    <scope>NUCLEOTIDE SEQUENCE [LARGE SCALE GENOMIC DNA]</scope>
    <source>
        <strain evidence="2">201300427</strain>
    </source>
</reference>
<evidence type="ECO:0000313" key="3">
    <source>
        <dbReference type="Proteomes" id="UP000298058"/>
    </source>
</evidence>
<organism evidence="2 3">
    <name type="scientific">Leptospira idonii</name>
    <dbReference type="NCBI Taxonomy" id="1193500"/>
    <lineage>
        <taxon>Bacteria</taxon>
        <taxon>Pseudomonadati</taxon>
        <taxon>Spirochaetota</taxon>
        <taxon>Spirochaetia</taxon>
        <taxon>Leptospirales</taxon>
        <taxon>Leptospiraceae</taxon>
        <taxon>Leptospira</taxon>
    </lineage>
</organism>
<dbReference type="OrthoDB" id="9792278at2"/>
<dbReference type="Proteomes" id="UP000298058">
    <property type="component" value="Unassembled WGS sequence"/>
</dbReference>
<accession>A0A4R9LVU5</accession>
<dbReference type="CDD" id="cd09008">
    <property type="entry name" value="MTAN"/>
    <property type="match status" value="1"/>
</dbReference>
<name>A0A4R9LVU5_9LEPT</name>
<dbReference type="GO" id="GO:0008782">
    <property type="term" value="F:adenosylhomocysteine nucleosidase activity"/>
    <property type="evidence" value="ECO:0007669"/>
    <property type="project" value="TreeGrafter"/>
</dbReference>